<proteinExistence type="predicted"/>
<dbReference type="EMBL" id="CAUYUJ010019665">
    <property type="protein sequence ID" value="CAK0892797.1"/>
    <property type="molecule type" value="Genomic_DNA"/>
</dbReference>
<keyword evidence="3" id="KW-1185">Reference proteome</keyword>
<evidence type="ECO:0000313" key="2">
    <source>
        <dbReference type="EMBL" id="CAK0892797.1"/>
    </source>
</evidence>
<protein>
    <submittedName>
        <fullName evidence="2">Uncharacterized protein</fullName>
    </submittedName>
</protein>
<feature type="non-terminal residue" evidence="2">
    <location>
        <position position="247"/>
    </location>
</feature>
<comment type="caution">
    <text evidence="2">The sequence shown here is derived from an EMBL/GenBank/DDBJ whole genome shotgun (WGS) entry which is preliminary data.</text>
</comment>
<feature type="region of interest" description="Disordered" evidence="1">
    <location>
        <begin position="1"/>
        <end position="46"/>
    </location>
</feature>
<evidence type="ECO:0000313" key="3">
    <source>
        <dbReference type="Proteomes" id="UP001189429"/>
    </source>
</evidence>
<dbReference type="Proteomes" id="UP001189429">
    <property type="component" value="Unassembled WGS sequence"/>
</dbReference>
<reference evidence="2" key="1">
    <citation type="submission" date="2023-10" db="EMBL/GenBank/DDBJ databases">
        <authorList>
            <person name="Chen Y."/>
            <person name="Shah S."/>
            <person name="Dougan E. K."/>
            <person name="Thang M."/>
            <person name="Chan C."/>
        </authorList>
    </citation>
    <scope>NUCLEOTIDE SEQUENCE [LARGE SCALE GENOMIC DNA]</scope>
</reference>
<gene>
    <name evidence="2" type="ORF">PCOR1329_LOCUS72356</name>
</gene>
<feature type="compositionally biased region" description="Basic residues" evidence="1">
    <location>
        <begin position="218"/>
        <end position="229"/>
    </location>
</feature>
<name>A0ABN9X0S5_9DINO</name>
<accession>A0ABN9X0S5</accession>
<feature type="compositionally biased region" description="Basic and acidic residues" evidence="1">
    <location>
        <begin position="10"/>
        <end position="42"/>
    </location>
</feature>
<feature type="region of interest" description="Disordered" evidence="1">
    <location>
        <begin position="168"/>
        <end position="247"/>
    </location>
</feature>
<sequence length="247" mass="27535">AGSQRRAGWRPREVARDPGAHVGVEEDGRHVPVLRGEPDGLHARQQRVRLHRRLRLRLPQGRRLRGAVEGHRGAADLRPGAHAAGHEGSGAPQDAGRAEAGHDGLLGARPLDQADPERGAERLLQVLPPGAPGAPPGQLRQLRPLYVRRSFFDVRGRVPPGDAAAHLQQRVRGRRGQCGEGGRRGRQRPGRRHELGKRDPRRHQHLRERRTGEAAGRRQPRRRRRRRQCRGALGRGQRLLDGRRGGR</sequence>
<feature type="region of interest" description="Disordered" evidence="1">
    <location>
        <begin position="77"/>
        <end position="113"/>
    </location>
</feature>
<organism evidence="2 3">
    <name type="scientific">Prorocentrum cordatum</name>
    <dbReference type="NCBI Taxonomy" id="2364126"/>
    <lineage>
        <taxon>Eukaryota</taxon>
        <taxon>Sar</taxon>
        <taxon>Alveolata</taxon>
        <taxon>Dinophyceae</taxon>
        <taxon>Prorocentrales</taxon>
        <taxon>Prorocentraceae</taxon>
        <taxon>Prorocentrum</taxon>
    </lineage>
</organism>
<evidence type="ECO:0000256" key="1">
    <source>
        <dbReference type="SAM" id="MobiDB-lite"/>
    </source>
</evidence>
<feature type="compositionally biased region" description="Basic residues" evidence="1">
    <location>
        <begin position="199"/>
        <end position="208"/>
    </location>
</feature>
<feature type="compositionally biased region" description="Basic and acidic residues" evidence="1">
    <location>
        <begin position="238"/>
        <end position="247"/>
    </location>
</feature>
<feature type="non-terminal residue" evidence="2">
    <location>
        <position position="1"/>
    </location>
</feature>